<name>A0A173WXJ8_9FIRM</name>
<evidence type="ECO:0000259" key="7">
    <source>
        <dbReference type="Pfam" id="PF07282"/>
    </source>
</evidence>
<dbReference type="RefSeq" id="WP_242859351.1">
    <property type="nucleotide sequence ID" value="NZ_CYZN01000001.1"/>
</dbReference>
<feature type="region of interest" description="Disordered" evidence="5">
    <location>
        <begin position="348"/>
        <end position="373"/>
    </location>
</feature>
<dbReference type="NCBIfam" id="TIGR01766">
    <property type="entry name" value="IS200/IS605 family accessory protein TnpB-like domain"/>
    <property type="match status" value="1"/>
</dbReference>
<evidence type="ECO:0000313" key="8">
    <source>
        <dbReference type="EMBL" id="CUN43277.1"/>
    </source>
</evidence>
<dbReference type="AlphaFoldDB" id="A0A173WXJ8"/>
<dbReference type="InterPro" id="IPR010095">
    <property type="entry name" value="Cas12f1-like_TNB"/>
</dbReference>
<accession>A0A173WXJ8</accession>
<proteinExistence type="inferred from homology"/>
<feature type="domain" description="Cas12f1-like TNB" evidence="7">
    <location>
        <begin position="320"/>
        <end position="389"/>
    </location>
</feature>
<reference evidence="8 9" key="1">
    <citation type="submission" date="2015-09" db="EMBL/GenBank/DDBJ databases">
        <authorList>
            <consortium name="Pathogen Informatics"/>
        </authorList>
    </citation>
    <scope>NUCLEOTIDE SEQUENCE [LARGE SCALE GENOMIC DNA]</scope>
    <source>
        <strain evidence="8 9">2789STDY5834863</strain>
    </source>
</reference>
<dbReference type="Pfam" id="PF07282">
    <property type="entry name" value="Cas12f1-like_TNB"/>
    <property type="match status" value="1"/>
</dbReference>
<dbReference type="GO" id="GO:0032196">
    <property type="term" value="P:transposition"/>
    <property type="evidence" value="ECO:0007669"/>
    <property type="project" value="UniProtKB-KW"/>
</dbReference>
<dbReference type="Proteomes" id="UP000095431">
    <property type="component" value="Unassembled WGS sequence"/>
</dbReference>
<protein>
    <submittedName>
        <fullName evidence="8">Transposase, IS605 OrfB family</fullName>
    </submittedName>
</protein>
<dbReference type="GO" id="GO:0003677">
    <property type="term" value="F:DNA binding"/>
    <property type="evidence" value="ECO:0007669"/>
    <property type="project" value="UniProtKB-KW"/>
</dbReference>
<keyword evidence="2" id="KW-0815">Transposition</keyword>
<evidence type="ECO:0000256" key="5">
    <source>
        <dbReference type="SAM" id="MobiDB-lite"/>
    </source>
</evidence>
<keyword evidence="3" id="KW-0238">DNA-binding</keyword>
<dbReference type="GO" id="GO:0006310">
    <property type="term" value="P:DNA recombination"/>
    <property type="evidence" value="ECO:0007669"/>
    <property type="project" value="UniProtKB-KW"/>
</dbReference>
<organism evidence="8 9">
    <name type="scientific">Blautia wexlerae</name>
    <dbReference type="NCBI Taxonomy" id="418240"/>
    <lineage>
        <taxon>Bacteria</taxon>
        <taxon>Bacillati</taxon>
        <taxon>Bacillota</taxon>
        <taxon>Clostridia</taxon>
        <taxon>Lachnospirales</taxon>
        <taxon>Lachnospiraceae</taxon>
        <taxon>Blautia</taxon>
    </lineage>
</organism>
<dbReference type="EMBL" id="CYZN01000001">
    <property type="protein sequence ID" value="CUN43277.1"/>
    <property type="molecule type" value="Genomic_DNA"/>
</dbReference>
<gene>
    <name evidence="8" type="ORF">ERS852478_00085</name>
</gene>
<sequence length="418" mass="49317">MLLSKKTSIKVSREYANLIGHMCYAASKLWNVCNYERQHYKETGMAQYPDWYYQKKAHKKDLWYKQLPSQTAQEVCRLLDKAWKSFYALKRFGGIEAPRPPRFKQESIPITYMQMGIVHERDTDRVRLSLPKTLKKYMEETYQIHENFLYLENKIFRGMDQIKQLRIYPPEKGSCKIIVVYEVPDQEELPQNGHELSVDLGLHNLMTCYDSGNGKTFILGRKYLELERYFHKEIARVQAQWYGQQSGKGVKHPVTSKHIRKLYKRKQDSVTDYLHKITRYLAEYCREQGITCVVTGDIRNIRREKDLGHRTNQKFHSLPYNRIYIMLEYKLKRYGIRFIKQEESYTSQCSPLSPEVGKRYAEPSNRKERGSYRDGNRVYNADAVGAYNILRKYHSVSGIKKELSVTGLKAPEIIKVAV</sequence>
<feature type="domain" description="Probable transposase IS891/IS1136/IS1341" evidence="6">
    <location>
        <begin position="179"/>
        <end position="301"/>
    </location>
</feature>
<dbReference type="NCBIfam" id="NF040570">
    <property type="entry name" value="guided_TnpB"/>
    <property type="match status" value="1"/>
</dbReference>
<feature type="compositionally biased region" description="Basic and acidic residues" evidence="5">
    <location>
        <begin position="356"/>
        <end position="373"/>
    </location>
</feature>
<keyword evidence="4" id="KW-0233">DNA recombination</keyword>
<dbReference type="Pfam" id="PF01385">
    <property type="entry name" value="OrfB_IS605"/>
    <property type="match status" value="1"/>
</dbReference>
<evidence type="ECO:0000256" key="2">
    <source>
        <dbReference type="ARBA" id="ARBA00022578"/>
    </source>
</evidence>
<dbReference type="InterPro" id="IPR001959">
    <property type="entry name" value="Transposase"/>
</dbReference>
<evidence type="ECO:0000256" key="3">
    <source>
        <dbReference type="ARBA" id="ARBA00023125"/>
    </source>
</evidence>
<evidence type="ECO:0000256" key="4">
    <source>
        <dbReference type="ARBA" id="ARBA00023172"/>
    </source>
</evidence>
<evidence type="ECO:0000259" key="6">
    <source>
        <dbReference type="Pfam" id="PF01385"/>
    </source>
</evidence>
<comment type="similarity">
    <text evidence="1">In the C-terminal section; belongs to the transposase 35 family.</text>
</comment>
<evidence type="ECO:0000256" key="1">
    <source>
        <dbReference type="ARBA" id="ARBA00008761"/>
    </source>
</evidence>
<evidence type="ECO:0000313" key="9">
    <source>
        <dbReference type="Proteomes" id="UP000095431"/>
    </source>
</evidence>